<comment type="caution">
    <text evidence="3">The sequence shown here is derived from an EMBL/GenBank/DDBJ whole genome shotgun (WGS) entry which is preliminary data.</text>
</comment>
<sequence>MSGVIEEDIIMGSPGASTAGKGVYLDKDMLNDLLRTITAKSAPSFRVREPDLYRERILYAVTLLRGDALIWWNQYKTSRIPPEDWPTFRSILENEFKPINATQAARDKMAVLTQRTNVTSYINEFRSLQLQIKDMSSGDALDRFVRGLKPQLRVMVRSRFPHSLESAESIALAIEAAMNDGEYATSYATNAPVANNPFTRSQSTIHALPNDDPMDLDSIQHAINVLSKAYRFNRKENNSGNRSTSRQQVRCYGCQGVGHMKNECPTWRKSGRRFRQGFQSNNGRKQQSLNNMETVNQDNKAAAKFEEDEYNDDDDKQSLAEDGAHILSFNNKVTDLPLYEMTLYNGKNGNAKIKALLDTGAGSNYIAPRLINNFIKVIPLRTASEVETAGGHKMTIDKKVEFILRIGKLCYRTQAYIFDMKFDLILGQQWLKQAKPTPDWKTNSWVLSNCKGLKETMVPCANPIVAMPFAPVQEFAYVMSKRQFQRSAKKNQVEELYLVHFNDNKPAEKVNSAFLKEFKDVFCEGSLPGLPPMRTVEHVIDTGEAKPVNRPPFKMSPRELDELQRQLKELLSAGFIRPSYSPWGAPVLFSTP</sequence>
<dbReference type="GO" id="GO:0008270">
    <property type="term" value="F:zinc ion binding"/>
    <property type="evidence" value="ECO:0007669"/>
    <property type="project" value="UniProtKB-KW"/>
</dbReference>
<dbReference type="InterPro" id="IPR036875">
    <property type="entry name" value="Znf_CCHC_sf"/>
</dbReference>
<dbReference type="Gene3D" id="4.10.60.10">
    <property type="entry name" value="Zinc finger, CCHC-type"/>
    <property type="match status" value="1"/>
</dbReference>
<keyword evidence="1" id="KW-0479">Metal-binding</keyword>
<dbReference type="AlphaFoldDB" id="A0A9P6XWC1"/>
<evidence type="ECO:0000256" key="1">
    <source>
        <dbReference type="PROSITE-ProRule" id="PRU00047"/>
    </source>
</evidence>
<dbReference type="CDD" id="cd00303">
    <property type="entry name" value="retropepsin_like"/>
    <property type="match status" value="1"/>
</dbReference>
<dbReference type="InterPro" id="IPR043502">
    <property type="entry name" value="DNA/RNA_pol_sf"/>
</dbReference>
<protein>
    <recommendedName>
        <fullName evidence="2">CCHC-type domain-containing protein</fullName>
    </recommendedName>
</protein>
<name>A0A9P6XWC1_RHIOR</name>
<reference evidence="3" key="1">
    <citation type="journal article" date="2020" name="Microb. Genom.">
        <title>Genetic diversity of clinical and environmental Mucorales isolates obtained from an investigation of mucormycosis cases among solid organ transplant recipients.</title>
        <authorList>
            <person name="Nguyen M.H."/>
            <person name="Kaul D."/>
            <person name="Muto C."/>
            <person name="Cheng S.J."/>
            <person name="Richter R.A."/>
            <person name="Bruno V.M."/>
            <person name="Liu G."/>
            <person name="Beyhan S."/>
            <person name="Sundermann A.J."/>
            <person name="Mounaud S."/>
            <person name="Pasculle A.W."/>
            <person name="Nierman W.C."/>
            <person name="Driscoll E."/>
            <person name="Cumbie R."/>
            <person name="Clancy C.J."/>
            <person name="Dupont C.L."/>
        </authorList>
    </citation>
    <scope>NUCLEOTIDE SEQUENCE</scope>
    <source>
        <strain evidence="3">GL16</strain>
    </source>
</reference>
<dbReference type="SUPFAM" id="SSF57756">
    <property type="entry name" value="Retrovirus zinc finger-like domains"/>
    <property type="match status" value="1"/>
</dbReference>
<evidence type="ECO:0000259" key="2">
    <source>
        <dbReference type="PROSITE" id="PS50158"/>
    </source>
</evidence>
<dbReference type="Gene3D" id="3.10.10.10">
    <property type="entry name" value="HIV Type 1 Reverse Transcriptase, subunit A, domain 1"/>
    <property type="match status" value="1"/>
</dbReference>
<keyword evidence="1" id="KW-0863">Zinc-finger</keyword>
<dbReference type="Pfam" id="PF03732">
    <property type="entry name" value="Retrotrans_gag"/>
    <property type="match status" value="1"/>
</dbReference>
<dbReference type="InterPro" id="IPR021109">
    <property type="entry name" value="Peptidase_aspartic_dom_sf"/>
</dbReference>
<evidence type="ECO:0000313" key="4">
    <source>
        <dbReference type="Proteomes" id="UP000717996"/>
    </source>
</evidence>
<dbReference type="SUPFAM" id="SSF56672">
    <property type="entry name" value="DNA/RNA polymerases"/>
    <property type="match status" value="1"/>
</dbReference>
<dbReference type="SMART" id="SM00343">
    <property type="entry name" value="ZnF_C2HC"/>
    <property type="match status" value="1"/>
</dbReference>
<accession>A0A9P6XWC1</accession>
<gene>
    <name evidence="3" type="ORF">G6F51_012420</name>
</gene>
<dbReference type="GO" id="GO:0003676">
    <property type="term" value="F:nucleic acid binding"/>
    <property type="evidence" value="ECO:0007669"/>
    <property type="project" value="InterPro"/>
</dbReference>
<dbReference type="InterPro" id="IPR032567">
    <property type="entry name" value="RTL1-rel"/>
</dbReference>
<dbReference type="InterPro" id="IPR001878">
    <property type="entry name" value="Znf_CCHC"/>
</dbReference>
<organism evidence="3 4">
    <name type="scientific">Rhizopus oryzae</name>
    <name type="common">Mucormycosis agent</name>
    <name type="synonym">Rhizopus arrhizus var. delemar</name>
    <dbReference type="NCBI Taxonomy" id="64495"/>
    <lineage>
        <taxon>Eukaryota</taxon>
        <taxon>Fungi</taxon>
        <taxon>Fungi incertae sedis</taxon>
        <taxon>Mucoromycota</taxon>
        <taxon>Mucoromycotina</taxon>
        <taxon>Mucoromycetes</taxon>
        <taxon>Mucorales</taxon>
        <taxon>Mucorineae</taxon>
        <taxon>Rhizopodaceae</taxon>
        <taxon>Rhizopus</taxon>
    </lineage>
</organism>
<dbReference type="SUPFAM" id="SSF50630">
    <property type="entry name" value="Acid proteases"/>
    <property type="match status" value="1"/>
</dbReference>
<dbReference type="PANTHER" id="PTHR15503:SF22">
    <property type="entry name" value="TRANSPOSON TY3-I GAG POLYPROTEIN"/>
    <property type="match status" value="1"/>
</dbReference>
<evidence type="ECO:0000313" key="3">
    <source>
        <dbReference type="EMBL" id="KAG1533824.1"/>
    </source>
</evidence>
<feature type="domain" description="CCHC-type" evidence="2">
    <location>
        <begin position="250"/>
        <end position="265"/>
    </location>
</feature>
<proteinExistence type="predicted"/>
<dbReference type="InterPro" id="IPR005162">
    <property type="entry name" value="Retrotrans_gag_dom"/>
</dbReference>
<dbReference type="Proteomes" id="UP000717996">
    <property type="component" value="Unassembled WGS sequence"/>
</dbReference>
<dbReference type="Gene3D" id="2.40.70.10">
    <property type="entry name" value="Acid Proteases"/>
    <property type="match status" value="1"/>
</dbReference>
<keyword evidence="1" id="KW-0862">Zinc</keyword>
<dbReference type="PROSITE" id="PS50158">
    <property type="entry name" value="ZF_CCHC"/>
    <property type="match status" value="1"/>
</dbReference>
<dbReference type="PANTHER" id="PTHR15503">
    <property type="entry name" value="LDOC1 RELATED"/>
    <property type="match status" value="1"/>
</dbReference>
<dbReference type="EMBL" id="JAANIT010003608">
    <property type="protein sequence ID" value="KAG1533824.1"/>
    <property type="molecule type" value="Genomic_DNA"/>
</dbReference>